<organism evidence="1 2">
    <name type="scientific">Malus baccata</name>
    <name type="common">Siberian crab apple</name>
    <name type="synonym">Pyrus baccata</name>
    <dbReference type="NCBI Taxonomy" id="106549"/>
    <lineage>
        <taxon>Eukaryota</taxon>
        <taxon>Viridiplantae</taxon>
        <taxon>Streptophyta</taxon>
        <taxon>Embryophyta</taxon>
        <taxon>Tracheophyta</taxon>
        <taxon>Spermatophyta</taxon>
        <taxon>Magnoliopsida</taxon>
        <taxon>eudicotyledons</taxon>
        <taxon>Gunneridae</taxon>
        <taxon>Pentapetalae</taxon>
        <taxon>rosids</taxon>
        <taxon>fabids</taxon>
        <taxon>Rosales</taxon>
        <taxon>Rosaceae</taxon>
        <taxon>Amygdaloideae</taxon>
        <taxon>Maleae</taxon>
        <taxon>Malus</taxon>
    </lineage>
</organism>
<dbReference type="AlphaFoldDB" id="A0A540N3K0"/>
<name>A0A540N3K0_MALBA</name>
<dbReference type="EMBL" id="VIEB01000119">
    <property type="protein sequence ID" value="TQE05594.1"/>
    <property type="molecule type" value="Genomic_DNA"/>
</dbReference>
<proteinExistence type="predicted"/>
<gene>
    <name evidence="1" type="ORF">C1H46_008841</name>
</gene>
<dbReference type="Proteomes" id="UP000315295">
    <property type="component" value="Unassembled WGS sequence"/>
</dbReference>
<sequence length="61" mass="6823">MVIVHRDQNAPSKVAGMMSRSKMISNASVHIRQDLDYIYTLSGPGIPHSYFDVSDRDSHSC</sequence>
<keyword evidence="2" id="KW-1185">Reference proteome</keyword>
<evidence type="ECO:0000313" key="2">
    <source>
        <dbReference type="Proteomes" id="UP000315295"/>
    </source>
</evidence>
<protein>
    <submittedName>
        <fullName evidence="1">Uncharacterized protein</fullName>
    </submittedName>
</protein>
<accession>A0A540N3K0</accession>
<reference evidence="1 2" key="1">
    <citation type="journal article" date="2019" name="G3 (Bethesda)">
        <title>Sequencing of a Wild Apple (Malus baccata) Genome Unravels the Differences Between Cultivated and Wild Apple Species Regarding Disease Resistance and Cold Tolerance.</title>
        <authorList>
            <person name="Chen X."/>
        </authorList>
    </citation>
    <scope>NUCLEOTIDE SEQUENCE [LARGE SCALE GENOMIC DNA]</scope>
    <source>
        <strain evidence="2">cv. Shandingzi</strain>
        <tissue evidence="1">Leaves</tissue>
    </source>
</reference>
<evidence type="ECO:0000313" key="1">
    <source>
        <dbReference type="EMBL" id="TQE05594.1"/>
    </source>
</evidence>
<comment type="caution">
    <text evidence="1">The sequence shown here is derived from an EMBL/GenBank/DDBJ whole genome shotgun (WGS) entry which is preliminary data.</text>
</comment>